<keyword evidence="4" id="KW-0546">Nucleotide metabolism</keyword>
<organism evidence="7 8">
    <name type="scientific">Candidatus Zambryskibacteria bacterium RIFCSPLOWO2_01_FULL_35_19</name>
    <dbReference type="NCBI Taxonomy" id="1802757"/>
    <lineage>
        <taxon>Bacteria</taxon>
        <taxon>Candidatus Zambryskiibacteriota</taxon>
    </lineage>
</organism>
<keyword evidence="3 7" id="KW-0378">Hydrolase</keyword>
<dbReference type="GO" id="GO:0000287">
    <property type="term" value="F:magnesium ion binding"/>
    <property type="evidence" value="ECO:0007669"/>
    <property type="project" value="InterPro"/>
</dbReference>
<dbReference type="AlphaFoldDB" id="A0A1G2TYG2"/>
<dbReference type="EMBL" id="MHWA01000004">
    <property type="protein sequence ID" value="OHB02274.1"/>
    <property type="molecule type" value="Genomic_DNA"/>
</dbReference>
<dbReference type="PANTHER" id="PTHR11241">
    <property type="entry name" value="DEOXYURIDINE 5'-TRIPHOSPHATE NUCLEOTIDOHYDROLASE"/>
    <property type="match status" value="1"/>
</dbReference>
<evidence type="ECO:0000256" key="3">
    <source>
        <dbReference type="ARBA" id="ARBA00022801"/>
    </source>
</evidence>
<comment type="catalytic activity">
    <reaction evidence="5">
        <text>dUTP + H2O = dUMP + diphosphate + H(+)</text>
        <dbReference type="Rhea" id="RHEA:10248"/>
        <dbReference type="ChEBI" id="CHEBI:15377"/>
        <dbReference type="ChEBI" id="CHEBI:15378"/>
        <dbReference type="ChEBI" id="CHEBI:33019"/>
        <dbReference type="ChEBI" id="CHEBI:61555"/>
        <dbReference type="ChEBI" id="CHEBI:246422"/>
        <dbReference type="EC" id="3.6.1.23"/>
    </reaction>
</comment>
<evidence type="ECO:0000313" key="8">
    <source>
        <dbReference type="Proteomes" id="UP000178404"/>
    </source>
</evidence>
<accession>A0A1G2TYG2</accession>
<dbReference type="Proteomes" id="UP000178404">
    <property type="component" value="Unassembled WGS sequence"/>
</dbReference>
<evidence type="ECO:0000313" key="7">
    <source>
        <dbReference type="EMBL" id="OHB02274.1"/>
    </source>
</evidence>
<dbReference type="EC" id="3.6.1.23" evidence="2"/>
<dbReference type="SUPFAM" id="SSF51283">
    <property type="entry name" value="dUTPase-like"/>
    <property type="match status" value="1"/>
</dbReference>
<evidence type="ECO:0000259" key="6">
    <source>
        <dbReference type="Pfam" id="PF00692"/>
    </source>
</evidence>
<dbReference type="InterPro" id="IPR036157">
    <property type="entry name" value="dUTPase-like_sf"/>
</dbReference>
<proteinExistence type="inferred from homology"/>
<dbReference type="GO" id="GO:0006226">
    <property type="term" value="P:dUMP biosynthetic process"/>
    <property type="evidence" value="ECO:0007669"/>
    <property type="project" value="InterPro"/>
</dbReference>
<dbReference type="Pfam" id="PF00692">
    <property type="entry name" value="dUTPase"/>
    <property type="match status" value="1"/>
</dbReference>
<evidence type="ECO:0000256" key="4">
    <source>
        <dbReference type="ARBA" id="ARBA00023080"/>
    </source>
</evidence>
<dbReference type="NCBIfam" id="TIGR00576">
    <property type="entry name" value="dut"/>
    <property type="match status" value="1"/>
</dbReference>
<comment type="caution">
    <text evidence="7">The sequence shown here is derived from an EMBL/GenBank/DDBJ whole genome shotgun (WGS) entry which is preliminary data.</text>
</comment>
<evidence type="ECO:0000256" key="5">
    <source>
        <dbReference type="ARBA" id="ARBA00047686"/>
    </source>
</evidence>
<dbReference type="InterPro" id="IPR008181">
    <property type="entry name" value="dUTPase"/>
</dbReference>
<dbReference type="GO" id="GO:0004170">
    <property type="term" value="F:dUTP diphosphatase activity"/>
    <property type="evidence" value="ECO:0007669"/>
    <property type="project" value="UniProtKB-EC"/>
</dbReference>
<feature type="domain" description="dUTPase-like" evidence="6">
    <location>
        <begin position="13"/>
        <end position="141"/>
    </location>
</feature>
<evidence type="ECO:0000256" key="2">
    <source>
        <dbReference type="ARBA" id="ARBA00012379"/>
    </source>
</evidence>
<evidence type="ECO:0000256" key="1">
    <source>
        <dbReference type="ARBA" id="ARBA00006581"/>
    </source>
</evidence>
<dbReference type="NCBIfam" id="NF001862">
    <property type="entry name" value="PRK00601.1"/>
    <property type="match status" value="1"/>
</dbReference>
<reference evidence="7 8" key="1">
    <citation type="journal article" date="2016" name="Nat. Commun.">
        <title>Thousands of microbial genomes shed light on interconnected biogeochemical processes in an aquifer system.</title>
        <authorList>
            <person name="Anantharaman K."/>
            <person name="Brown C.T."/>
            <person name="Hug L.A."/>
            <person name="Sharon I."/>
            <person name="Castelle C.J."/>
            <person name="Probst A.J."/>
            <person name="Thomas B.C."/>
            <person name="Singh A."/>
            <person name="Wilkins M.J."/>
            <person name="Karaoz U."/>
            <person name="Brodie E.L."/>
            <person name="Williams K.H."/>
            <person name="Hubbard S.S."/>
            <person name="Banfield J.F."/>
        </authorList>
    </citation>
    <scope>NUCLEOTIDE SEQUENCE [LARGE SCALE GENOMIC DNA]</scope>
</reference>
<dbReference type="GO" id="GO:0046081">
    <property type="term" value="P:dUTP catabolic process"/>
    <property type="evidence" value="ECO:0007669"/>
    <property type="project" value="InterPro"/>
</dbReference>
<dbReference type="InterPro" id="IPR033704">
    <property type="entry name" value="dUTPase_trimeric"/>
</dbReference>
<protein>
    <recommendedName>
        <fullName evidence="2">dUTP diphosphatase</fullName>
        <ecNumber evidence="2">3.6.1.23</ecNumber>
    </recommendedName>
</protein>
<name>A0A1G2TYG2_9BACT</name>
<dbReference type="InterPro" id="IPR029054">
    <property type="entry name" value="dUTPase-like"/>
</dbReference>
<dbReference type="PANTHER" id="PTHR11241:SF0">
    <property type="entry name" value="DEOXYURIDINE 5'-TRIPHOSPHATE NUCLEOTIDOHYDROLASE"/>
    <property type="match status" value="1"/>
</dbReference>
<gene>
    <name evidence="7" type="ORF">A3A90_00530</name>
</gene>
<dbReference type="Gene3D" id="2.70.40.10">
    <property type="match status" value="1"/>
</dbReference>
<sequence>MEMKLKIKKIHPEAKLPEYANSGDAGMDLFALEKVIVKPGEIKRIRSGIAMELPEGYVGLCWDKSGMSINHGMKVLAGVIDSGYRGEIIMGVVNLSKESYAFEKGHKVMQMLIQPIEIMEIVEADELSNSQRGEGGFGSTGK</sequence>
<comment type="similarity">
    <text evidence="1">Belongs to the dUTPase family.</text>
</comment>
<dbReference type="CDD" id="cd07557">
    <property type="entry name" value="trimeric_dUTPase"/>
    <property type="match status" value="1"/>
</dbReference>